<evidence type="ECO:0000256" key="3">
    <source>
        <dbReference type="ARBA" id="ARBA00022989"/>
    </source>
</evidence>
<protein>
    <recommendedName>
        <fullName evidence="8">Ubiquitin-like domain-containing protein</fullName>
    </recommendedName>
</protein>
<dbReference type="OMA" id="DQTINCC"/>
<comment type="subcellular location">
    <subcellularLocation>
        <location evidence="1">Membrane</location>
    </subcellularLocation>
</comment>
<organism evidence="9 10">
    <name type="scientific">Eptatretus burgeri</name>
    <name type="common">Inshore hagfish</name>
    <dbReference type="NCBI Taxonomy" id="7764"/>
    <lineage>
        <taxon>Eukaryota</taxon>
        <taxon>Metazoa</taxon>
        <taxon>Chordata</taxon>
        <taxon>Craniata</taxon>
        <taxon>Vertebrata</taxon>
        <taxon>Cyclostomata</taxon>
        <taxon>Myxini</taxon>
        <taxon>Myxiniformes</taxon>
        <taxon>Myxinidae</taxon>
        <taxon>Eptatretinae</taxon>
        <taxon>Eptatretus</taxon>
    </lineage>
</organism>
<evidence type="ECO:0000256" key="4">
    <source>
        <dbReference type="ARBA" id="ARBA00023136"/>
    </source>
</evidence>
<evidence type="ECO:0000256" key="2">
    <source>
        <dbReference type="ARBA" id="ARBA00022692"/>
    </source>
</evidence>
<reference evidence="9" key="1">
    <citation type="submission" date="2025-08" db="UniProtKB">
        <authorList>
            <consortium name="Ensembl"/>
        </authorList>
    </citation>
    <scope>IDENTIFICATION</scope>
</reference>
<dbReference type="PROSITE" id="PS50053">
    <property type="entry name" value="UBIQUITIN_2"/>
    <property type="match status" value="1"/>
</dbReference>
<evidence type="ECO:0000256" key="5">
    <source>
        <dbReference type="ARBA" id="ARBA00023230"/>
    </source>
</evidence>
<evidence type="ECO:0000256" key="7">
    <source>
        <dbReference type="SAM" id="Phobius"/>
    </source>
</evidence>
<feature type="transmembrane region" description="Helical" evidence="7">
    <location>
        <begin position="238"/>
        <end position="265"/>
    </location>
</feature>
<dbReference type="Gene3D" id="3.10.20.90">
    <property type="entry name" value="Phosphatidylinositol 3-kinase Catalytic Subunit, Chain A, domain 1"/>
    <property type="match status" value="1"/>
</dbReference>
<dbReference type="GO" id="GO:0016020">
    <property type="term" value="C:membrane"/>
    <property type="evidence" value="ECO:0007669"/>
    <property type="project" value="UniProtKB-SubCell"/>
</dbReference>
<sequence length="340" mass="37369">MGVKLILRSPSQAVSDLHVSCPAGWSVVQLKEHLANVYPGQPAPQHQRLVHLGRLLLDHARLDDLLPKGEENHVLHLVYTQPLGQNQPQGLPESSTLAPGLPVDGLRQRTLSQDHTTQPVTTGNMTMQGDGAAPAFGSPYSMYSPSMAWLQHVYAQQYYLRYQAMSAAALEQPSPLASQEVPETANQGRAVTVGEEERANGDNRVDGQGRAAQEGHRDNDEAANQDWLDRVYSASHALLLFSILYFYSSLSRFVFVICAVLIIALHQRGWLGHRQRAQGEVNAAVQLAAPQEAAVVVPGRQERVQYEVPLENRRAGFLVSTRSFFASFFTSLLPEPPAAN</sequence>
<dbReference type="SUPFAM" id="SSF54236">
    <property type="entry name" value="Ubiquitin-like"/>
    <property type="match status" value="1"/>
</dbReference>
<keyword evidence="4 7" id="KW-0472">Membrane</keyword>
<evidence type="ECO:0000313" key="10">
    <source>
        <dbReference type="Proteomes" id="UP000694388"/>
    </source>
</evidence>
<feature type="region of interest" description="Disordered" evidence="6">
    <location>
        <begin position="176"/>
        <end position="220"/>
    </location>
</feature>
<dbReference type="AlphaFoldDB" id="A0A8C4R1A4"/>
<evidence type="ECO:0000256" key="6">
    <source>
        <dbReference type="SAM" id="MobiDB-lite"/>
    </source>
</evidence>
<evidence type="ECO:0000256" key="1">
    <source>
        <dbReference type="ARBA" id="ARBA00004370"/>
    </source>
</evidence>
<dbReference type="PANTHER" id="PTHR12943">
    <property type="entry name" value="HOMOCYSTEINE-RESPONSIVE ENDOPLASMIC RETICULUM-RESIDENT UNIQUITIN-LIKE DOMAIN HERPUD PROTEIN FAMILY MEMBER"/>
    <property type="match status" value="1"/>
</dbReference>
<keyword evidence="2 7" id="KW-0812">Transmembrane</keyword>
<feature type="compositionally biased region" description="Basic and acidic residues" evidence="6">
    <location>
        <begin position="195"/>
        <end position="220"/>
    </location>
</feature>
<evidence type="ECO:0000313" key="9">
    <source>
        <dbReference type="Ensembl" id="ENSEBUP00000023407.1"/>
    </source>
</evidence>
<dbReference type="PANTHER" id="PTHR12943:SF27">
    <property type="entry name" value="HOMOCYSTEINE-INDUCED ENDOPLASMIC RETICULUM PROTEIN, ISOFORM A"/>
    <property type="match status" value="1"/>
</dbReference>
<dbReference type="Proteomes" id="UP000694388">
    <property type="component" value="Unplaced"/>
</dbReference>
<dbReference type="Ensembl" id="ENSEBUT00000023983.1">
    <property type="protein sequence ID" value="ENSEBUP00000023407.1"/>
    <property type="gene ID" value="ENSEBUG00000014419.1"/>
</dbReference>
<dbReference type="InterPro" id="IPR000626">
    <property type="entry name" value="Ubiquitin-like_dom"/>
</dbReference>
<dbReference type="InterPro" id="IPR029071">
    <property type="entry name" value="Ubiquitin-like_domsf"/>
</dbReference>
<proteinExistence type="predicted"/>
<dbReference type="FunFam" id="3.10.20.90:FF:000046">
    <property type="entry name" value="Homocysteine-responsive endoplasmic reticulum-resident ubiquitin-like domain member 2 protein"/>
    <property type="match status" value="1"/>
</dbReference>
<accession>A0A8C4R1A4</accession>
<keyword evidence="3 7" id="KW-1133">Transmembrane helix</keyword>
<dbReference type="SMART" id="SM00213">
    <property type="entry name" value="UBQ"/>
    <property type="match status" value="1"/>
</dbReference>
<dbReference type="GO" id="GO:0030968">
    <property type="term" value="P:endoplasmic reticulum unfolded protein response"/>
    <property type="evidence" value="ECO:0007669"/>
    <property type="project" value="TreeGrafter"/>
</dbReference>
<name>A0A8C4R1A4_EPTBU</name>
<keyword evidence="10" id="KW-1185">Reference proteome</keyword>
<reference evidence="9" key="2">
    <citation type="submission" date="2025-09" db="UniProtKB">
        <authorList>
            <consortium name="Ensembl"/>
        </authorList>
    </citation>
    <scope>IDENTIFICATION</scope>
</reference>
<dbReference type="GeneTree" id="ENSGT00390000017671"/>
<dbReference type="InterPro" id="IPR039751">
    <property type="entry name" value="HERPUD1/2"/>
</dbReference>
<evidence type="ECO:0000259" key="8">
    <source>
        <dbReference type="PROSITE" id="PS50053"/>
    </source>
</evidence>
<feature type="domain" description="Ubiquitin-like" evidence="8">
    <location>
        <begin position="3"/>
        <end position="65"/>
    </location>
</feature>
<keyword evidence="5" id="KW-0834">Unfolded protein response</keyword>